<sequence>MFRFHDAYDRDRASDGVSRYGVYLRQHADRFDWEEPVTTDPALFARAAWEVATSPIMSPPYVDWTAERLQSVAFTTSEHDGSLIARVQVAVPRPVALAGVRGFGDWDRWNGGYHEPYDDAVARCPAMLTSTLLLFTIDTGDLWRPLRVPDLDVRDAKRAVKRLAAALDARLSPVVRALDTAPAGAAR</sequence>
<gene>
    <name evidence="1" type="ORF">ETD96_39550</name>
</gene>
<accession>A0A5S4G322</accession>
<dbReference type="RefSeq" id="WP_138641613.1">
    <property type="nucleotide sequence ID" value="NZ_JASWDG010000038.1"/>
</dbReference>
<protein>
    <submittedName>
        <fullName evidence="1">Uncharacterized protein</fullName>
    </submittedName>
</protein>
<dbReference type="EMBL" id="VCKZ01000498">
    <property type="protein sequence ID" value="TMR27356.1"/>
    <property type="molecule type" value="Genomic_DNA"/>
</dbReference>
<name>A0A5S4G322_9ACTN</name>
<reference evidence="1 2" key="1">
    <citation type="submission" date="2019-05" db="EMBL/GenBank/DDBJ databases">
        <title>Draft genome sequence of Actinomadura geliboluensis A8036.</title>
        <authorList>
            <person name="Saricaoglu S."/>
            <person name="Isik K."/>
        </authorList>
    </citation>
    <scope>NUCLEOTIDE SEQUENCE [LARGE SCALE GENOMIC DNA]</scope>
    <source>
        <strain evidence="1 2">A8036</strain>
    </source>
</reference>
<organism evidence="1 2">
    <name type="scientific">Actinomadura geliboluensis</name>
    <dbReference type="NCBI Taxonomy" id="882440"/>
    <lineage>
        <taxon>Bacteria</taxon>
        <taxon>Bacillati</taxon>
        <taxon>Actinomycetota</taxon>
        <taxon>Actinomycetes</taxon>
        <taxon>Streptosporangiales</taxon>
        <taxon>Thermomonosporaceae</taxon>
        <taxon>Actinomadura</taxon>
    </lineage>
</organism>
<keyword evidence="2" id="KW-1185">Reference proteome</keyword>
<dbReference type="OrthoDB" id="3686201at2"/>
<evidence type="ECO:0000313" key="1">
    <source>
        <dbReference type="EMBL" id="TMR27356.1"/>
    </source>
</evidence>
<comment type="caution">
    <text evidence="1">The sequence shown here is derived from an EMBL/GenBank/DDBJ whole genome shotgun (WGS) entry which is preliminary data.</text>
</comment>
<evidence type="ECO:0000313" key="2">
    <source>
        <dbReference type="Proteomes" id="UP000305238"/>
    </source>
</evidence>
<proteinExistence type="predicted"/>
<dbReference type="Proteomes" id="UP000305238">
    <property type="component" value="Unassembled WGS sequence"/>
</dbReference>
<dbReference type="AlphaFoldDB" id="A0A5S4G322"/>